<dbReference type="GO" id="GO:0016281">
    <property type="term" value="C:eukaryotic translation initiation factor 4F complex"/>
    <property type="evidence" value="ECO:0007669"/>
    <property type="project" value="TreeGrafter"/>
</dbReference>
<feature type="region of interest" description="Disordered" evidence="6">
    <location>
        <begin position="113"/>
        <end position="144"/>
    </location>
</feature>
<dbReference type="GO" id="GO:0003743">
    <property type="term" value="F:translation initiation factor activity"/>
    <property type="evidence" value="ECO:0007669"/>
    <property type="project" value="UniProtKB-KW"/>
</dbReference>
<evidence type="ECO:0000256" key="3">
    <source>
        <dbReference type="ARBA" id="ARBA00022845"/>
    </source>
</evidence>
<organism evidence="7 8">
    <name type="scientific">Giardia intestinalis (strain P15)</name>
    <name type="common">Giardia lamblia</name>
    <dbReference type="NCBI Taxonomy" id="658858"/>
    <lineage>
        <taxon>Eukaryota</taxon>
        <taxon>Metamonada</taxon>
        <taxon>Diplomonadida</taxon>
        <taxon>Hexamitidae</taxon>
        <taxon>Giardiinae</taxon>
        <taxon>Giardia</taxon>
    </lineage>
</organism>
<dbReference type="SUPFAM" id="SSF55418">
    <property type="entry name" value="eIF4e-like"/>
    <property type="match status" value="1"/>
</dbReference>
<dbReference type="GO" id="GO:0006417">
    <property type="term" value="P:regulation of translation"/>
    <property type="evidence" value="ECO:0007669"/>
    <property type="project" value="UniProtKB-KW"/>
</dbReference>
<proteinExistence type="inferred from homology"/>
<dbReference type="PANTHER" id="PTHR11960">
    <property type="entry name" value="EUKARYOTIC TRANSLATION INITIATION FACTOR 4E RELATED"/>
    <property type="match status" value="1"/>
</dbReference>
<evidence type="ECO:0000256" key="2">
    <source>
        <dbReference type="ARBA" id="ARBA00022540"/>
    </source>
</evidence>
<comment type="similarity">
    <text evidence="1">Belongs to the eukaryotic initiation factor 4E family.</text>
</comment>
<evidence type="ECO:0000256" key="5">
    <source>
        <dbReference type="ARBA" id="ARBA00022917"/>
    </source>
</evidence>
<reference evidence="7 8" key="1">
    <citation type="journal article" date="2010" name="BMC Genomics">
        <title>Genome analysis and comparative genomics of a Giardia intestinalis assemblage E isolate.</title>
        <authorList>
            <person name="Jerlstrom-Hultqvist J."/>
            <person name="Franzen O."/>
            <person name="Ankarklev J."/>
            <person name="Xu F."/>
            <person name="Nohynkova E."/>
            <person name="Andersson J.O."/>
            <person name="Svard S.G."/>
            <person name="Andersson B."/>
        </authorList>
    </citation>
    <scope>NUCLEOTIDE SEQUENCE [LARGE SCALE GENOMIC DNA]</scope>
    <source>
        <strain evidence="7 8">P15</strain>
    </source>
</reference>
<evidence type="ECO:0000256" key="4">
    <source>
        <dbReference type="ARBA" id="ARBA00022884"/>
    </source>
</evidence>
<dbReference type="VEuPathDB" id="GiardiaDB:GLP15_4689"/>
<comment type="caution">
    <text evidence="7">The sequence shown here is derived from an EMBL/GenBank/DDBJ whole genome shotgun (WGS) entry which is preliminary data.</text>
</comment>
<keyword evidence="5" id="KW-0648">Protein biosynthesis</keyword>
<dbReference type="OrthoDB" id="10254278at2759"/>
<evidence type="ECO:0000256" key="6">
    <source>
        <dbReference type="SAM" id="MobiDB-lite"/>
    </source>
</evidence>
<evidence type="ECO:0000313" key="7">
    <source>
        <dbReference type="EMBL" id="EFO63612.1"/>
    </source>
</evidence>
<keyword evidence="2" id="KW-0396">Initiation factor</keyword>
<dbReference type="EMBL" id="ACVC01000125">
    <property type="protein sequence ID" value="EFO63612.1"/>
    <property type="molecule type" value="Genomic_DNA"/>
</dbReference>
<dbReference type="PANTHER" id="PTHR11960:SF8">
    <property type="entry name" value="EUKARYOTIC TRANSLATION INITIATION FACTOR 4E1-RELATED"/>
    <property type="match status" value="1"/>
</dbReference>
<keyword evidence="4" id="KW-0694">RNA-binding</keyword>
<feature type="compositionally biased region" description="Basic and acidic residues" evidence="6">
    <location>
        <begin position="113"/>
        <end position="130"/>
    </location>
</feature>
<name>E1F1R5_GIAIA</name>
<dbReference type="Gene3D" id="3.30.760.10">
    <property type="entry name" value="RNA Cap, Translation Initiation Factor Eif4e"/>
    <property type="match status" value="1"/>
</dbReference>
<dbReference type="AlphaFoldDB" id="E1F1R5"/>
<dbReference type="Proteomes" id="UP000008974">
    <property type="component" value="Unassembled WGS sequence"/>
</dbReference>
<evidence type="ECO:0008006" key="9">
    <source>
        <dbReference type="Google" id="ProtNLM"/>
    </source>
</evidence>
<accession>E1F1R5</accession>
<dbReference type="GO" id="GO:0000340">
    <property type="term" value="F:RNA 7-methylguanosine cap binding"/>
    <property type="evidence" value="ECO:0007669"/>
    <property type="project" value="TreeGrafter"/>
</dbReference>
<protein>
    <recommendedName>
        <fullName evidence="9">Eukaryotic initiation factor 4E</fullName>
    </recommendedName>
</protein>
<keyword evidence="3" id="KW-0810">Translation regulation</keyword>
<dbReference type="OMA" id="LRICDYT"/>
<evidence type="ECO:0000313" key="8">
    <source>
        <dbReference type="Proteomes" id="UP000008974"/>
    </source>
</evidence>
<gene>
    <name evidence="7" type="ORF">GLP15_4689</name>
</gene>
<dbReference type="InterPro" id="IPR023398">
    <property type="entry name" value="TIF_eIF4e-like"/>
</dbReference>
<sequence length="280" mass="31729">MQSFREMKRKIKMEESGPRTPSEWSLSFHVNLRREKQSYKVNDFRTSTLRICDYTPDLDKLLCYLNTIPSIQEMVQGSISLFRDNIENIWEDPKNEGGTILRFMCCKKGVHRESETHGENNDQERQDTQKRFVGSASGSNKYASQKSQTPIPALEVDKIADLWKLLLSLILSSAFEKSPFEQSSRAINGIYCKVSRESAVTFEIWFSSYGGSNSKQKTINSVRSLLTDIFNSPELRDYEGGAEPEGKGSGVSMASTFKVTELILNAPNKHKTGMRSSISH</sequence>
<dbReference type="InterPro" id="IPR001040">
    <property type="entry name" value="TIF_eIF_4E"/>
</dbReference>
<evidence type="ECO:0000256" key="1">
    <source>
        <dbReference type="ARBA" id="ARBA00009860"/>
    </source>
</evidence>